<dbReference type="AlphaFoldDB" id="A0A1H9ARU7"/>
<reference evidence="1 2" key="1">
    <citation type="submission" date="2016-10" db="EMBL/GenBank/DDBJ databases">
        <authorList>
            <person name="de Groot N.N."/>
        </authorList>
    </citation>
    <scope>NUCLEOTIDE SEQUENCE [LARGE SCALE GENOMIC DNA]</scope>
    <source>
        <strain evidence="1 2">B25</strain>
    </source>
</reference>
<accession>A0A1H9ARU7</accession>
<sequence>MKALVISDREEIINHVTPLLKEKDFDLIHYRWIIKALDNIEEIQPEIIVLSAMEYPRHWKTLAGFVQSGIGGNDVKLYLYDKEPLSTEDAKKAYDLGILSFEENFNQNEKTPAAFVNVEVALNETLSRFKFYDAKYYPETNCILFNTAPENVENKFIKYISMYDGNKVSSFSGELKMNDDDNFCIYVKDYYEKEI</sequence>
<evidence type="ECO:0000313" key="2">
    <source>
        <dbReference type="Proteomes" id="UP000182360"/>
    </source>
</evidence>
<dbReference type="OrthoDB" id="359116at2"/>
<dbReference type="RefSeq" id="WP_074640456.1">
    <property type="nucleotide sequence ID" value="NZ_FOFU01000001.1"/>
</dbReference>
<dbReference type="EMBL" id="FOFU01000001">
    <property type="protein sequence ID" value="SEP79251.1"/>
    <property type="molecule type" value="Genomic_DNA"/>
</dbReference>
<proteinExistence type="predicted"/>
<name>A0A1H9ARU7_9SPIR</name>
<gene>
    <name evidence="1" type="ORF">SAMN04487977_101439</name>
</gene>
<protein>
    <submittedName>
        <fullName evidence="1">Uncharacterized protein</fullName>
    </submittedName>
</protein>
<organism evidence="1 2">
    <name type="scientific">Treponema bryantii</name>
    <dbReference type="NCBI Taxonomy" id="163"/>
    <lineage>
        <taxon>Bacteria</taxon>
        <taxon>Pseudomonadati</taxon>
        <taxon>Spirochaetota</taxon>
        <taxon>Spirochaetia</taxon>
        <taxon>Spirochaetales</taxon>
        <taxon>Treponemataceae</taxon>
        <taxon>Treponema</taxon>
    </lineage>
</organism>
<keyword evidence="2" id="KW-1185">Reference proteome</keyword>
<dbReference type="Proteomes" id="UP000182360">
    <property type="component" value="Unassembled WGS sequence"/>
</dbReference>
<evidence type="ECO:0000313" key="1">
    <source>
        <dbReference type="EMBL" id="SEP79251.1"/>
    </source>
</evidence>